<dbReference type="AlphaFoldDB" id="A0A2P5C4L6"/>
<evidence type="ECO:0000313" key="2">
    <source>
        <dbReference type="Proteomes" id="UP000237105"/>
    </source>
</evidence>
<gene>
    <name evidence="1" type="ORF">PanWU01x14_184320</name>
</gene>
<feature type="non-terminal residue" evidence="1">
    <location>
        <position position="57"/>
    </location>
</feature>
<dbReference type="Proteomes" id="UP000237105">
    <property type="component" value="Unassembled WGS sequence"/>
</dbReference>
<sequence>MAYHYQFLKEYSMPNRAIRVYEADTVSSLSVEVVTLSRQLDNWRANTIHTLYQEYKL</sequence>
<protein>
    <submittedName>
        <fullName evidence="1">Uncharacterized protein</fullName>
    </submittedName>
</protein>
<dbReference type="EMBL" id="JXTB01000176">
    <property type="protein sequence ID" value="PON55965.1"/>
    <property type="molecule type" value="Genomic_DNA"/>
</dbReference>
<accession>A0A2P5C4L6</accession>
<evidence type="ECO:0000313" key="1">
    <source>
        <dbReference type="EMBL" id="PON55965.1"/>
    </source>
</evidence>
<keyword evidence="2" id="KW-1185">Reference proteome</keyword>
<name>A0A2P5C4L6_PARAD</name>
<proteinExistence type="predicted"/>
<comment type="caution">
    <text evidence="1">The sequence shown here is derived from an EMBL/GenBank/DDBJ whole genome shotgun (WGS) entry which is preliminary data.</text>
</comment>
<organism evidence="1 2">
    <name type="scientific">Parasponia andersonii</name>
    <name type="common">Sponia andersonii</name>
    <dbReference type="NCBI Taxonomy" id="3476"/>
    <lineage>
        <taxon>Eukaryota</taxon>
        <taxon>Viridiplantae</taxon>
        <taxon>Streptophyta</taxon>
        <taxon>Embryophyta</taxon>
        <taxon>Tracheophyta</taxon>
        <taxon>Spermatophyta</taxon>
        <taxon>Magnoliopsida</taxon>
        <taxon>eudicotyledons</taxon>
        <taxon>Gunneridae</taxon>
        <taxon>Pentapetalae</taxon>
        <taxon>rosids</taxon>
        <taxon>fabids</taxon>
        <taxon>Rosales</taxon>
        <taxon>Cannabaceae</taxon>
        <taxon>Parasponia</taxon>
    </lineage>
</organism>
<reference evidence="2" key="1">
    <citation type="submission" date="2016-06" db="EMBL/GenBank/DDBJ databases">
        <title>Parallel loss of symbiosis genes in relatives of nitrogen-fixing non-legume Parasponia.</title>
        <authorList>
            <person name="Van Velzen R."/>
            <person name="Holmer R."/>
            <person name="Bu F."/>
            <person name="Rutten L."/>
            <person name="Van Zeijl A."/>
            <person name="Liu W."/>
            <person name="Santuari L."/>
            <person name="Cao Q."/>
            <person name="Sharma T."/>
            <person name="Shen D."/>
            <person name="Roswanjaya Y."/>
            <person name="Wardhani T."/>
            <person name="Kalhor M.S."/>
            <person name="Jansen J."/>
            <person name="Van den Hoogen J."/>
            <person name="Gungor B."/>
            <person name="Hartog M."/>
            <person name="Hontelez J."/>
            <person name="Verver J."/>
            <person name="Yang W.-C."/>
            <person name="Schijlen E."/>
            <person name="Repin R."/>
            <person name="Schilthuizen M."/>
            <person name="Schranz E."/>
            <person name="Heidstra R."/>
            <person name="Miyata K."/>
            <person name="Fedorova E."/>
            <person name="Kohlen W."/>
            <person name="Bisseling T."/>
            <person name="Smit S."/>
            <person name="Geurts R."/>
        </authorList>
    </citation>
    <scope>NUCLEOTIDE SEQUENCE [LARGE SCALE GENOMIC DNA]</scope>
    <source>
        <strain evidence="2">cv. WU1-14</strain>
    </source>
</reference>